<proteinExistence type="predicted"/>
<name>A0A837KLN7_9BACL</name>
<dbReference type="Proteomes" id="UP000035218">
    <property type="component" value="Unassembled WGS sequence"/>
</dbReference>
<reference evidence="1 2" key="1">
    <citation type="submission" date="2015-05" db="EMBL/GenBank/DDBJ databases">
        <title>Genome sequencing project for genomic taxonomy and phylogenomics of Bacillus-like bacteria.</title>
        <authorList>
            <person name="Liu B."/>
            <person name="Wang J."/>
            <person name="Zhu Y."/>
            <person name="Liu G."/>
            <person name="Chen Q."/>
            <person name="Chen Z."/>
            <person name="Lan J."/>
            <person name="Che J."/>
            <person name="Ge C."/>
            <person name="Shi H."/>
            <person name="Pan Z."/>
            <person name="Liu X."/>
        </authorList>
    </citation>
    <scope>NUCLEOTIDE SEQUENCE [LARGE SCALE GENOMIC DNA]</scope>
    <source>
        <strain evidence="1 2">DSM 9885</strain>
    </source>
</reference>
<dbReference type="AlphaFoldDB" id="A0A837KLN7"/>
<gene>
    <name evidence="1" type="ORF">AA984_13755</name>
</gene>
<evidence type="ECO:0000313" key="1">
    <source>
        <dbReference type="EMBL" id="KLH98083.1"/>
    </source>
</evidence>
<organism evidence="1 2">
    <name type="scientific">Brevibacillus formosus</name>
    <dbReference type="NCBI Taxonomy" id="54913"/>
    <lineage>
        <taxon>Bacteria</taxon>
        <taxon>Bacillati</taxon>
        <taxon>Bacillota</taxon>
        <taxon>Bacilli</taxon>
        <taxon>Bacillales</taxon>
        <taxon>Paenibacillaceae</taxon>
        <taxon>Brevibacillus</taxon>
    </lineage>
</organism>
<accession>A0A837KLN7</accession>
<comment type="caution">
    <text evidence="1">The sequence shown here is derived from an EMBL/GenBank/DDBJ whole genome shotgun (WGS) entry which is preliminary data.</text>
</comment>
<evidence type="ECO:0000313" key="2">
    <source>
        <dbReference type="Proteomes" id="UP000035218"/>
    </source>
</evidence>
<protein>
    <submittedName>
        <fullName evidence="1">Uncharacterized protein</fullName>
    </submittedName>
</protein>
<dbReference type="EMBL" id="LDCN01000004">
    <property type="protein sequence ID" value="KLH98083.1"/>
    <property type="molecule type" value="Genomic_DNA"/>
</dbReference>
<sequence>MRSITAIDQQACPCDEGGIVAGKEQNSLSHFFWFIQASHQMQPDQVLIQSFIAPSNQRCARRNGIIPVFP</sequence>